<proteinExistence type="predicted"/>
<organism evidence="1 2">
    <name type="scientific">Oryza sativa subsp. indica</name>
    <name type="common">Rice</name>
    <dbReference type="NCBI Taxonomy" id="39946"/>
    <lineage>
        <taxon>Eukaryota</taxon>
        <taxon>Viridiplantae</taxon>
        <taxon>Streptophyta</taxon>
        <taxon>Embryophyta</taxon>
        <taxon>Tracheophyta</taxon>
        <taxon>Spermatophyta</taxon>
        <taxon>Magnoliopsida</taxon>
        <taxon>Liliopsida</taxon>
        <taxon>Poales</taxon>
        <taxon>Poaceae</taxon>
        <taxon>BOP clade</taxon>
        <taxon>Oryzoideae</taxon>
        <taxon>Oryzeae</taxon>
        <taxon>Oryzinae</taxon>
        <taxon>Oryza</taxon>
        <taxon>Oryza sativa</taxon>
    </lineage>
</organism>
<dbReference type="Gramene" id="BGIOSGA030642-TA">
    <property type="protein sequence ID" value="BGIOSGA030642-PA"/>
    <property type="gene ID" value="BGIOSGA030642"/>
</dbReference>
<name>A2Z0K5_ORYSI</name>
<reference evidence="1 2" key="1">
    <citation type="journal article" date="2005" name="PLoS Biol.">
        <title>The genomes of Oryza sativa: a history of duplications.</title>
        <authorList>
            <person name="Yu J."/>
            <person name="Wang J."/>
            <person name="Lin W."/>
            <person name="Li S."/>
            <person name="Li H."/>
            <person name="Zhou J."/>
            <person name="Ni P."/>
            <person name="Dong W."/>
            <person name="Hu S."/>
            <person name="Zeng C."/>
            <person name="Zhang J."/>
            <person name="Zhang Y."/>
            <person name="Li R."/>
            <person name="Xu Z."/>
            <person name="Li S."/>
            <person name="Li X."/>
            <person name="Zheng H."/>
            <person name="Cong L."/>
            <person name="Lin L."/>
            <person name="Yin J."/>
            <person name="Geng J."/>
            <person name="Li G."/>
            <person name="Shi J."/>
            <person name="Liu J."/>
            <person name="Lv H."/>
            <person name="Li J."/>
            <person name="Wang J."/>
            <person name="Deng Y."/>
            <person name="Ran L."/>
            <person name="Shi X."/>
            <person name="Wang X."/>
            <person name="Wu Q."/>
            <person name="Li C."/>
            <person name="Ren X."/>
            <person name="Wang J."/>
            <person name="Wang X."/>
            <person name="Li D."/>
            <person name="Liu D."/>
            <person name="Zhang X."/>
            <person name="Ji Z."/>
            <person name="Zhao W."/>
            <person name="Sun Y."/>
            <person name="Zhang Z."/>
            <person name="Bao J."/>
            <person name="Han Y."/>
            <person name="Dong L."/>
            <person name="Ji J."/>
            <person name="Chen P."/>
            <person name="Wu S."/>
            <person name="Liu J."/>
            <person name="Xiao Y."/>
            <person name="Bu D."/>
            <person name="Tan J."/>
            <person name="Yang L."/>
            <person name="Ye C."/>
            <person name="Zhang J."/>
            <person name="Xu J."/>
            <person name="Zhou Y."/>
            <person name="Yu Y."/>
            <person name="Zhang B."/>
            <person name="Zhuang S."/>
            <person name="Wei H."/>
            <person name="Liu B."/>
            <person name="Lei M."/>
            <person name="Yu H."/>
            <person name="Li Y."/>
            <person name="Xu H."/>
            <person name="Wei S."/>
            <person name="He X."/>
            <person name="Fang L."/>
            <person name="Zhang Z."/>
            <person name="Zhang Y."/>
            <person name="Huang X."/>
            <person name="Su Z."/>
            <person name="Tong W."/>
            <person name="Li J."/>
            <person name="Tong Z."/>
            <person name="Li S."/>
            <person name="Ye J."/>
            <person name="Wang L."/>
            <person name="Fang L."/>
            <person name="Lei T."/>
            <person name="Chen C."/>
            <person name="Chen H."/>
            <person name="Xu Z."/>
            <person name="Li H."/>
            <person name="Huang H."/>
            <person name="Zhang F."/>
            <person name="Xu H."/>
            <person name="Li N."/>
            <person name="Zhao C."/>
            <person name="Li S."/>
            <person name="Dong L."/>
            <person name="Huang Y."/>
            <person name="Li L."/>
            <person name="Xi Y."/>
            <person name="Qi Q."/>
            <person name="Li W."/>
            <person name="Zhang B."/>
            <person name="Hu W."/>
            <person name="Zhang Y."/>
            <person name="Tian X."/>
            <person name="Jiao Y."/>
            <person name="Liang X."/>
            <person name="Jin J."/>
            <person name="Gao L."/>
            <person name="Zheng W."/>
            <person name="Hao B."/>
            <person name="Liu S."/>
            <person name="Wang W."/>
            <person name="Yuan L."/>
            <person name="Cao M."/>
            <person name="McDermott J."/>
            <person name="Samudrala R."/>
            <person name="Wang J."/>
            <person name="Wong G.K."/>
            <person name="Yang H."/>
        </authorList>
    </citation>
    <scope>NUCLEOTIDE SEQUENCE [LARGE SCALE GENOMIC DNA]</scope>
    <source>
        <strain evidence="2">cv. 93-11</strain>
    </source>
</reference>
<dbReference type="HOGENOM" id="CLU_2982447_0_0_1"/>
<evidence type="ECO:0000313" key="1">
    <source>
        <dbReference type="EMBL" id="EAZ08866.1"/>
    </source>
</evidence>
<evidence type="ECO:0000313" key="2">
    <source>
        <dbReference type="Proteomes" id="UP000007015"/>
    </source>
</evidence>
<keyword evidence="2" id="KW-1185">Reference proteome</keyword>
<gene>
    <name evidence="1" type="ORF">OsI_31128</name>
</gene>
<dbReference type="EMBL" id="CM000134">
    <property type="protein sequence ID" value="EAZ08866.1"/>
    <property type="molecule type" value="Genomic_DNA"/>
</dbReference>
<dbReference type="AlphaFoldDB" id="A2Z0K5"/>
<accession>A2Z0K5</accession>
<sequence length="58" mass="6573">MVTFMWTSTIILDSEEEDTGWIRTMSESETQEVDIIDPYVLDSEDAPVGDGAFFIPEI</sequence>
<protein>
    <submittedName>
        <fullName evidence="1">Uncharacterized protein</fullName>
    </submittedName>
</protein>
<dbReference type="Proteomes" id="UP000007015">
    <property type="component" value="Chromosome 9"/>
</dbReference>